<accession>A0ABY2KFW0</accession>
<keyword evidence="6" id="KW-1185">Reference proteome</keyword>
<dbReference type="PROSITE" id="PS00675">
    <property type="entry name" value="SIGMA54_INTERACT_1"/>
    <property type="match status" value="1"/>
</dbReference>
<keyword evidence="1" id="KW-0813">Transport</keyword>
<dbReference type="SMART" id="SM00382">
    <property type="entry name" value="AAA"/>
    <property type="match status" value="1"/>
</dbReference>
<reference evidence="5 6" key="1">
    <citation type="submission" date="2019-04" db="EMBL/GenBank/DDBJ databases">
        <title>Genomic characterization of Staphylococcus petrasii strains.</title>
        <authorList>
            <person name="Vrbovska V."/>
            <person name="Kovarovic V."/>
            <person name="Maslanova I."/>
            <person name="Indrakova A."/>
            <person name="Petras P."/>
            <person name="Sedo O."/>
            <person name="Svec P."/>
            <person name="Fisarova L."/>
            <person name="Sedlacek I."/>
            <person name="Doskar J."/>
            <person name="Pantucek R."/>
        </authorList>
    </citation>
    <scope>NUCLEOTIDE SEQUENCE [LARGE SCALE GENOMIC DNA]</scope>
    <source>
        <strain evidence="5 6">CCM 8421</strain>
    </source>
</reference>
<feature type="domain" description="ABC transporter" evidence="4">
    <location>
        <begin position="2"/>
        <end position="210"/>
    </location>
</feature>
<sequence length="211" mass="24325">MLEIKNVTKQFGGRIIFENISFEMKQHHLLISGESGSGKSTLAKILAGLDTTYSGQLYLNHRPREDYTAKEWMKVIQYVPQYQRDTLNGRKTVRYILTEPLKNYHFQKETYAMRTEAVLERCALSPEILNQRVDTLSGGQFQRVWIAKALIVEPQILILDEATTNLDVINEETILQMLKTLTETQLIIISHDQYVLNSFEGKTIKINSAHH</sequence>
<evidence type="ECO:0000256" key="3">
    <source>
        <dbReference type="ARBA" id="ARBA00022840"/>
    </source>
</evidence>
<dbReference type="PANTHER" id="PTHR43776">
    <property type="entry name" value="TRANSPORT ATP-BINDING PROTEIN"/>
    <property type="match status" value="1"/>
</dbReference>
<dbReference type="InterPro" id="IPR027417">
    <property type="entry name" value="P-loop_NTPase"/>
</dbReference>
<evidence type="ECO:0000259" key="4">
    <source>
        <dbReference type="PROSITE" id="PS50893"/>
    </source>
</evidence>
<dbReference type="EMBL" id="SRJF01000001">
    <property type="protein sequence ID" value="TGA80924.1"/>
    <property type="molecule type" value="Genomic_DNA"/>
</dbReference>
<dbReference type="Pfam" id="PF00005">
    <property type="entry name" value="ABC_tran"/>
    <property type="match status" value="1"/>
</dbReference>
<keyword evidence="3 5" id="KW-0067">ATP-binding</keyword>
<name>A0ABY2KFW0_9STAP</name>
<organism evidence="5 6">
    <name type="scientific">Staphylococcus croceilyticus</name>
    <dbReference type="NCBI Taxonomy" id="319942"/>
    <lineage>
        <taxon>Bacteria</taxon>
        <taxon>Bacillati</taxon>
        <taxon>Bacillota</taxon>
        <taxon>Bacilli</taxon>
        <taxon>Bacillales</taxon>
        <taxon>Staphylococcaceae</taxon>
        <taxon>Staphylococcus</taxon>
    </lineage>
</organism>
<evidence type="ECO:0000256" key="2">
    <source>
        <dbReference type="ARBA" id="ARBA00022741"/>
    </source>
</evidence>
<comment type="caution">
    <text evidence="5">The sequence shown here is derived from an EMBL/GenBank/DDBJ whole genome shotgun (WGS) entry which is preliminary data.</text>
</comment>
<dbReference type="SUPFAM" id="SSF52540">
    <property type="entry name" value="P-loop containing nucleoside triphosphate hydrolases"/>
    <property type="match status" value="1"/>
</dbReference>
<protein>
    <submittedName>
        <fullName evidence="5">ATP-binding cassette domain-containing protein</fullName>
    </submittedName>
</protein>
<dbReference type="GO" id="GO:0005524">
    <property type="term" value="F:ATP binding"/>
    <property type="evidence" value="ECO:0007669"/>
    <property type="project" value="UniProtKB-KW"/>
</dbReference>
<evidence type="ECO:0000313" key="5">
    <source>
        <dbReference type="EMBL" id="TGA80924.1"/>
    </source>
</evidence>
<gene>
    <name evidence="5" type="ORF">E2556_00985</name>
</gene>
<dbReference type="RefSeq" id="WP_103328402.1">
    <property type="nucleotide sequence ID" value="NZ_PPRD01000008.1"/>
</dbReference>
<keyword evidence="2" id="KW-0547">Nucleotide-binding</keyword>
<evidence type="ECO:0000313" key="6">
    <source>
        <dbReference type="Proteomes" id="UP000298482"/>
    </source>
</evidence>
<dbReference type="PROSITE" id="PS00211">
    <property type="entry name" value="ABC_TRANSPORTER_1"/>
    <property type="match status" value="1"/>
</dbReference>
<dbReference type="InterPro" id="IPR003439">
    <property type="entry name" value="ABC_transporter-like_ATP-bd"/>
</dbReference>
<dbReference type="Proteomes" id="UP000298482">
    <property type="component" value="Unassembled WGS sequence"/>
</dbReference>
<proteinExistence type="predicted"/>
<dbReference type="PROSITE" id="PS50893">
    <property type="entry name" value="ABC_TRANSPORTER_2"/>
    <property type="match status" value="1"/>
</dbReference>
<evidence type="ECO:0000256" key="1">
    <source>
        <dbReference type="ARBA" id="ARBA00022448"/>
    </source>
</evidence>
<dbReference type="InterPro" id="IPR003593">
    <property type="entry name" value="AAA+_ATPase"/>
</dbReference>
<dbReference type="Gene3D" id="3.40.50.300">
    <property type="entry name" value="P-loop containing nucleotide triphosphate hydrolases"/>
    <property type="match status" value="1"/>
</dbReference>
<dbReference type="InterPro" id="IPR025662">
    <property type="entry name" value="Sigma_54_int_dom_ATP-bd_1"/>
</dbReference>
<dbReference type="InterPro" id="IPR050319">
    <property type="entry name" value="ABC_transp_ATP-bind"/>
</dbReference>
<dbReference type="InterPro" id="IPR017871">
    <property type="entry name" value="ABC_transporter-like_CS"/>
</dbReference>